<keyword evidence="8" id="KW-1133">Transmembrane helix</keyword>
<evidence type="ECO:0000256" key="6">
    <source>
        <dbReference type="ARBA" id="ARBA00022841"/>
    </source>
</evidence>
<dbReference type="UniPathway" id="UPA00286"/>
<dbReference type="GO" id="GO:0051301">
    <property type="term" value="P:cell division"/>
    <property type="evidence" value="ECO:0007669"/>
    <property type="project" value="UniProtKB-KW"/>
</dbReference>
<protein>
    <submittedName>
        <fullName evidence="10">Cell division protein FtsQ</fullName>
    </submittedName>
</protein>
<dbReference type="GO" id="GO:0042121">
    <property type="term" value="P:alginic acid biosynthetic process"/>
    <property type="evidence" value="ECO:0007669"/>
    <property type="project" value="UniProtKB-UniPathway"/>
</dbReference>
<dbReference type="CDD" id="cd14444">
    <property type="entry name" value="AlgX_N_like_1"/>
    <property type="match status" value="1"/>
</dbReference>
<evidence type="ECO:0000256" key="8">
    <source>
        <dbReference type="SAM" id="Phobius"/>
    </source>
</evidence>
<name>A0A4D6X2Q3_PSEPU</name>
<dbReference type="EMBL" id="CP039371">
    <property type="protein sequence ID" value="QCI10109.1"/>
    <property type="molecule type" value="Genomic_DNA"/>
</dbReference>
<dbReference type="GO" id="GO:0016746">
    <property type="term" value="F:acyltransferase activity"/>
    <property type="evidence" value="ECO:0007669"/>
    <property type="project" value="UniProtKB-KW"/>
</dbReference>
<dbReference type="InterPro" id="IPR031811">
    <property type="entry name" value="ALGX/ALGJ_SGNH-like"/>
</dbReference>
<keyword evidence="10" id="KW-0131">Cell cycle</keyword>
<dbReference type="OrthoDB" id="8717445at2"/>
<proteinExistence type="predicted"/>
<feature type="domain" description="AlgX/AlgJ SGNH hydrolase-like" evidence="9">
    <location>
        <begin position="101"/>
        <end position="364"/>
    </location>
</feature>
<comment type="subcellular location">
    <subcellularLocation>
        <location evidence="1">Periplasm</location>
    </subcellularLocation>
</comment>
<evidence type="ECO:0000256" key="3">
    <source>
        <dbReference type="ARBA" id="ARBA00022679"/>
    </source>
</evidence>
<evidence type="ECO:0000256" key="4">
    <source>
        <dbReference type="ARBA" id="ARBA00022729"/>
    </source>
</evidence>
<feature type="transmembrane region" description="Helical" evidence="8">
    <location>
        <begin position="20"/>
        <end position="44"/>
    </location>
</feature>
<evidence type="ECO:0000259" key="9">
    <source>
        <dbReference type="Pfam" id="PF16822"/>
    </source>
</evidence>
<evidence type="ECO:0000256" key="2">
    <source>
        <dbReference type="ARBA" id="ARBA00005182"/>
    </source>
</evidence>
<keyword evidence="6" id="KW-0016">Alginate biosynthesis</keyword>
<keyword evidence="10" id="KW-0132">Cell division</keyword>
<keyword evidence="8" id="KW-0812">Transmembrane</keyword>
<dbReference type="RefSeq" id="WP_136912400.1">
    <property type="nucleotide sequence ID" value="NZ_CP039371.1"/>
</dbReference>
<dbReference type="AlphaFoldDB" id="A0A4D6X2Q3"/>
<evidence type="ECO:0000313" key="11">
    <source>
        <dbReference type="Proteomes" id="UP000298551"/>
    </source>
</evidence>
<dbReference type="Proteomes" id="UP000298551">
    <property type="component" value="Chromosome"/>
</dbReference>
<evidence type="ECO:0000256" key="7">
    <source>
        <dbReference type="ARBA" id="ARBA00023315"/>
    </source>
</evidence>
<evidence type="ECO:0000256" key="1">
    <source>
        <dbReference type="ARBA" id="ARBA00004418"/>
    </source>
</evidence>
<dbReference type="GO" id="GO:0042597">
    <property type="term" value="C:periplasmic space"/>
    <property type="evidence" value="ECO:0007669"/>
    <property type="project" value="UniProtKB-SubCell"/>
</dbReference>
<keyword evidence="8" id="KW-0472">Membrane</keyword>
<organism evidence="10 11">
    <name type="scientific">Pseudomonas putida</name>
    <name type="common">Arthrobacter siderocapsulatus</name>
    <dbReference type="NCBI Taxonomy" id="303"/>
    <lineage>
        <taxon>Bacteria</taxon>
        <taxon>Pseudomonadati</taxon>
        <taxon>Pseudomonadota</taxon>
        <taxon>Gammaproteobacteria</taxon>
        <taxon>Pseudomonadales</taxon>
        <taxon>Pseudomonadaceae</taxon>
        <taxon>Pseudomonas</taxon>
    </lineage>
</organism>
<dbReference type="Pfam" id="PF16822">
    <property type="entry name" value="ALGX"/>
    <property type="match status" value="1"/>
</dbReference>
<comment type="pathway">
    <text evidence="2">Glycan biosynthesis; alginate biosynthesis.</text>
</comment>
<reference evidence="11" key="1">
    <citation type="submission" date="2019-04" db="EMBL/GenBank/DDBJ databases">
        <title>Genome sequence of Pseudomonas putida 1290, an auxin catabolizing strain.</title>
        <authorList>
            <person name="Laird T.S."/>
            <person name="Leveau J.H.J."/>
        </authorList>
    </citation>
    <scope>NUCLEOTIDE SEQUENCE [LARGE SCALE GENOMIC DNA]</scope>
    <source>
        <strain evidence="11">1290</strain>
    </source>
</reference>
<keyword evidence="5" id="KW-0574">Periplasm</keyword>
<sequence>MSKKDPSLAPVPPSPMMIRLSPLAGLCMFAFMLAGLVACLWAIFIGKVSLWPEHLSWQGVRDGEITHHIAHELSHVSLAQRAADLERGFSWLTVGDTGPRVRSGCPGWLFLADETRVHPHAQANAEARAIKVVAVRDWLAARNIRLLVLLVPDKSRIAAEQLCSVARAPALQGRLQQWRARLQQAGIATVDPTAALQAVGSAAFLRTDTHWSEQGAQAAAQQLAAAVLASGITPTPGQTSVRTLLPAARRPGDLVRLAGLDWLPERLQPAGETVAASRFEVQASATAGSEDDLFGDSQLPNIALIGTSFSRNSNFVPFLEQGIGASVGNFAKDGGEFSGAAKDYFSSEAFKLTPAQLLIWEINERDLQKPFSDDLTLP</sequence>
<keyword evidence="7" id="KW-0012">Acyltransferase</keyword>
<evidence type="ECO:0000256" key="5">
    <source>
        <dbReference type="ARBA" id="ARBA00022764"/>
    </source>
</evidence>
<evidence type="ECO:0000313" key="10">
    <source>
        <dbReference type="EMBL" id="QCI10109.1"/>
    </source>
</evidence>
<gene>
    <name evidence="10" type="ORF">E6B08_01110</name>
</gene>
<keyword evidence="3" id="KW-0808">Transferase</keyword>
<keyword evidence="4" id="KW-0732">Signal</keyword>
<accession>A0A4D6X2Q3</accession>